<proteinExistence type="predicted"/>
<dbReference type="Proteomes" id="UP001212997">
    <property type="component" value="Unassembled WGS sequence"/>
</dbReference>
<reference evidence="1" key="1">
    <citation type="submission" date="2022-07" db="EMBL/GenBank/DDBJ databases">
        <title>Genome Sequence of Physisporinus lineatus.</title>
        <authorList>
            <person name="Buettner E."/>
        </authorList>
    </citation>
    <scope>NUCLEOTIDE SEQUENCE</scope>
    <source>
        <strain evidence="1">VT162</strain>
    </source>
</reference>
<protein>
    <submittedName>
        <fullName evidence="1">Uncharacterized protein</fullName>
    </submittedName>
</protein>
<dbReference type="AlphaFoldDB" id="A0AAD5YGA7"/>
<dbReference type="EMBL" id="JANAWD010000064">
    <property type="protein sequence ID" value="KAJ3488551.1"/>
    <property type="molecule type" value="Genomic_DNA"/>
</dbReference>
<organism evidence="1 2">
    <name type="scientific">Meripilus lineatus</name>
    <dbReference type="NCBI Taxonomy" id="2056292"/>
    <lineage>
        <taxon>Eukaryota</taxon>
        <taxon>Fungi</taxon>
        <taxon>Dikarya</taxon>
        <taxon>Basidiomycota</taxon>
        <taxon>Agaricomycotina</taxon>
        <taxon>Agaricomycetes</taxon>
        <taxon>Polyporales</taxon>
        <taxon>Meripilaceae</taxon>
        <taxon>Meripilus</taxon>
    </lineage>
</organism>
<name>A0AAD5YGA7_9APHY</name>
<comment type="caution">
    <text evidence="1">The sequence shown here is derived from an EMBL/GenBank/DDBJ whole genome shotgun (WGS) entry which is preliminary data.</text>
</comment>
<gene>
    <name evidence="1" type="ORF">NLI96_g2767</name>
</gene>
<accession>A0AAD5YGA7</accession>
<evidence type="ECO:0000313" key="1">
    <source>
        <dbReference type="EMBL" id="KAJ3488551.1"/>
    </source>
</evidence>
<keyword evidence="2" id="KW-1185">Reference proteome</keyword>
<evidence type="ECO:0000313" key="2">
    <source>
        <dbReference type="Proteomes" id="UP001212997"/>
    </source>
</evidence>
<sequence>MSEIQGLLQEHVDSDAKLRKQVDEVNEITKTLREALDASGYHCCRLRIWVHNSQLHWTLGDKASGHGATSPTKDGYGYMYGAEPSLPPSLVPATYNLEVHLGDAHLELYNNEGKLVLDITYSGYAQSSLVGTYNGIWAFA</sequence>